<accession>A0A8S1V603</accession>
<keyword evidence="2" id="KW-1185">Reference proteome</keyword>
<evidence type="ECO:0000313" key="2">
    <source>
        <dbReference type="Proteomes" id="UP000683925"/>
    </source>
</evidence>
<comment type="caution">
    <text evidence="1">The sequence shown here is derived from an EMBL/GenBank/DDBJ whole genome shotgun (WGS) entry which is preliminary data.</text>
</comment>
<reference evidence="1" key="1">
    <citation type="submission" date="2021-01" db="EMBL/GenBank/DDBJ databases">
        <authorList>
            <consortium name="Genoscope - CEA"/>
            <person name="William W."/>
        </authorList>
    </citation>
    <scope>NUCLEOTIDE SEQUENCE</scope>
</reference>
<name>A0A8S1V603_PAROT</name>
<gene>
    <name evidence="1" type="ORF">POCTA_138.1.T0590199</name>
</gene>
<evidence type="ECO:0000313" key="1">
    <source>
        <dbReference type="EMBL" id="CAD8172097.1"/>
    </source>
</evidence>
<dbReference type="Proteomes" id="UP000683925">
    <property type="component" value="Unassembled WGS sequence"/>
</dbReference>
<protein>
    <recommendedName>
        <fullName evidence="3">Protein kinase domain-containing protein</fullName>
    </recommendedName>
</protein>
<sequence>MELGLGAFGVMKKVFDKQRSKSVAIKEIKLIDQGVSNSTMREIFLIETKYFIEQQKIFLVFELMQMISVNTQMRINQQFKLDKANHILNTFWFTLLPWQKSFTQRSQTTKYSIKWNDNKNCKLRNVQSFSNLNEKILIRSLYSIVECSRNSTRR</sequence>
<organism evidence="1 2">
    <name type="scientific">Paramecium octaurelia</name>
    <dbReference type="NCBI Taxonomy" id="43137"/>
    <lineage>
        <taxon>Eukaryota</taxon>
        <taxon>Sar</taxon>
        <taxon>Alveolata</taxon>
        <taxon>Ciliophora</taxon>
        <taxon>Intramacronucleata</taxon>
        <taxon>Oligohymenophorea</taxon>
        <taxon>Peniculida</taxon>
        <taxon>Parameciidae</taxon>
        <taxon>Paramecium</taxon>
    </lineage>
</organism>
<dbReference type="AlphaFoldDB" id="A0A8S1V603"/>
<dbReference type="EMBL" id="CAJJDP010000058">
    <property type="protein sequence ID" value="CAD8172097.1"/>
    <property type="molecule type" value="Genomic_DNA"/>
</dbReference>
<proteinExistence type="predicted"/>
<evidence type="ECO:0008006" key="3">
    <source>
        <dbReference type="Google" id="ProtNLM"/>
    </source>
</evidence>